<feature type="transmembrane region" description="Helical" evidence="1">
    <location>
        <begin position="202"/>
        <end position="221"/>
    </location>
</feature>
<organism evidence="2 3">
    <name type="scientific">Lacihabitans soyangensis</name>
    <dbReference type="NCBI Taxonomy" id="869394"/>
    <lineage>
        <taxon>Bacteria</taxon>
        <taxon>Pseudomonadati</taxon>
        <taxon>Bacteroidota</taxon>
        <taxon>Cytophagia</taxon>
        <taxon>Cytophagales</taxon>
        <taxon>Leadbetterellaceae</taxon>
        <taxon>Lacihabitans</taxon>
    </lineage>
</organism>
<reference evidence="2 3" key="1">
    <citation type="submission" date="2018-11" db="EMBL/GenBank/DDBJ databases">
        <title>Novel bacteria species description.</title>
        <authorList>
            <person name="Han J.-H."/>
        </authorList>
    </citation>
    <scope>NUCLEOTIDE SEQUENCE [LARGE SCALE GENOMIC DNA]</scope>
    <source>
        <strain evidence="2 3">KCTC23259</strain>
    </source>
</reference>
<dbReference type="PANTHER" id="PTHR34219">
    <property type="entry name" value="IRON-REGULATED INNER MEMBRANE PROTEIN-RELATED"/>
    <property type="match status" value="1"/>
</dbReference>
<keyword evidence="1" id="KW-1133">Transmembrane helix</keyword>
<keyword evidence="1" id="KW-0472">Membrane</keyword>
<feature type="transmembrane region" description="Helical" evidence="1">
    <location>
        <begin position="339"/>
        <end position="360"/>
    </location>
</feature>
<accession>A0AAE3H791</accession>
<sequence length="367" mass="42516">MCKKLRKNQLLRLIYSLHKWFGLVTGFFLLIYGLSGSILVYKDQLEEFFYQKPIVSDKKPLSLDSIYKIITDKYTHLDGLAWVYPNADKNLPYHFRLYLNDARLISYDLGALTINQFTGEILRHGRGDDLEVGWIEWIFQLHFSLHLGMPGAALSAIFGLTMLISIITGFIVYRKSIWKVLTFKIKLKSKNWRTFSSDLHRIVGVWSLFFNAIIFFTGFWMNLFAFEKETWDKETIPTPKNTLAKMSFDKMFAQARQIHPDLEPGYVYFPTQPERKFSIRGNIKGQNEIFAGGNSIVFDAQNGELLKIGTFDQLAFTDKLEAFAFPLHVGNFGGHLLKIFYIIIGLTPGLLAITGFLLWYRRKIKRT</sequence>
<dbReference type="Pfam" id="PF03929">
    <property type="entry name" value="PepSY_TM"/>
    <property type="match status" value="1"/>
</dbReference>
<evidence type="ECO:0000256" key="1">
    <source>
        <dbReference type="SAM" id="Phobius"/>
    </source>
</evidence>
<name>A0AAE3H791_9BACT</name>
<feature type="transmembrane region" description="Helical" evidence="1">
    <location>
        <begin position="152"/>
        <end position="173"/>
    </location>
</feature>
<evidence type="ECO:0000313" key="3">
    <source>
        <dbReference type="Proteomes" id="UP001204144"/>
    </source>
</evidence>
<keyword evidence="1" id="KW-0812">Transmembrane</keyword>
<evidence type="ECO:0000313" key="2">
    <source>
        <dbReference type="EMBL" id="MCP9766187.1"/>
    </source>
</evidence>
<dbReference type="EMBL" id="RJUF01000195">
    <property type="protein sequence ID" value="MCP9766187.1"/>
    <property type="molecule type" value="Genomic_DNA"/>
</dbReference>
<comment type="caution">
    <text evidence="2">The sequence shown here is derived from an EMBL/GenBank/DDBJ whole genome shotgun (WGS) entry which is preliminary data.</text>
</comment>
<dbReference type="InterPro" id="IPR005625">
    <property type="entry name" value="PepSY-ass_TM"/>
</dbReference>
<feature type="transmembrane region" description="Helical" evidence="1">
    <location>
        <begin position="20"/>
        <end position="41"/>
    </location>
</feature>
<proteinExistence type="predicted"/>
<dbReference type="Proteomes" id="UP001204144">
    <property type="component" value="Unassembled WGS sequence"/>
</dbReference>
<gene>
    <name evidence="2" type="ORF">EGI31_24885</name>
</gene>
<dbReference type="AlphaFoldDB" id="A0AAE3H791"/>
<keyword evidence="3" id="KW-1185">Reference proteome</keyword>
<protein>
    <submittedName>
        <fullName evidence="2">PepSY domain-containing protein</fullName>
    </submittedName>
</protein>